<organism evidence="1 2">
    <name type="scientific">Candidatus Woesebacteria bacterium GW2011_GWB1_39_10b</name>
    <dbReference type="NCBI Taxonomy" id="1618573"/>
    <lineage>
        <taxon>Bacteria</taxon>
        <taxon>Candidatus Woeseibacteriota</taxon>
    </lineage>
</organism>
<dbReference type="AlphaFoldDB" id="A0A0G0LT97"/>
<comment type="caution">
    <text evidence="1">The sequence shown here is derived from an EMBL/GenBank/DDBJ whole genome shotgun (WGS) entry which is preliminary data.</text>
</comment>
<gene>
    <name evidence="1" type="ORF">UT19_C0003G0067</name>
</gene>
<sequence>MNEITEIPKIEPVPLRGKELERTLSQLSADRGLEPHIVERFLITDLEKTQGLSSADKWIPASMMAAHLVSLATVNYAGDTLPALGTLPPAIHELLQAVHNLTVNAANSPALRDHLPYLFLEGSVFYGAVKTVPNWLKLRDKKATAREQQTIVRQKTESGEMKFKMAQGHTAAFVGKGDWLADRLQEAKPDDQVMQYAQLKIDSGVWQIIQKLDRQEEVFETLDRGDFQSAGEVLILPVKDEDMFLPGDEGHDMSLDEIESLVSVLDAYCKSRNIESKRILIVGRKALKESYVTRTGDGEIETNSETLEERVKIMTQKRGETEIIDPTEIVMRRIMKLADGRKLTLAGTTASDERYGLRFFQALEEMGGYEPGTGEEIRVLYNITDIPTEMHVGDNDIAVILDPSKKQSLVNRGVPEENIIVVPDIVLDVLDKKVEE</sequence>
<protein>
    <submittedName>
        <fullName evidence="1">Uncharacterized protein</fullName>
    </submittedName>
</protein>
<reference evidence="1 2" key="1">
    <citation type="journal article" date="2015" name="Nature">
        <title>rRNA introns, odd ribosomes, and small enigmatic genomes across a large radiation of phyla.</title>
        <authorList>
            <person name="Brown C.T."/>
            <person name="Hug L.A."/>
            <person name="Thomas B.C."/>
            <person name="Sharon I."/>
            <person name="Castelle C.J."/>
            <person name="Singh A."/>
            <person name="Wilkins M.J."/>
            <person name="Williams K.H."/>
            <person name="Banfield J.F."/>
        </authorList>
    </citation>
    <scope>NUCLEOTIDE SEQUENCE [LARGE SCALE GENOMIC DNA]</scope>
</reference>
<accession>A0A0G0LT97</accession>
<proteinExistence type="predicted"/>
<evidence type="ECO:0000313" key="2">
    <source>
        <dbReference type="Proteomes" id="UP000034932"/>
    </source>
</evidence>
<dbReference type="Proteomes" id="UP000034932">
    <property type="component" value="Unassembled WGS sequence"/>
</dbReference>
<dbReference type="STRING" id="1618573.UT19_C0003G0067"/>
<name>A0A0G0LT97_9BACT</name>
<evidence type="ECO:0000313" key="1">
    <source>
        <dbReference type="EMBL" id="KKQ94262.1"/>
    </source>
</evidence>
<dbReference type="EMBL" id="LBVW01000003">
    <property type="protein sequence ID" value="KKQ94262.1"/>
    <property type="molecule type" value="Genomic_DNA"/>
</dbReference>